<feature type="compositionally biased region" description="Basic and acidic residues" evidence="3">
    <location>
        <begin position="648"/>
        <end position="663"/>
    </location>
</feature>
<dbReference type="Gene3D" id="1.20.920.10">
    <property type="entry name" value="Bromodomain-like"/>
    <property type="match status" value="1"/>
</dbReference>
<feature type="domain" description="Bromo" evidence="4">
    <location>
        <begin position="385"/>
        <end position="455"/>
    </location>
</feature>
<gene>
    <name evidence="5" type="ORF">L9F63_015605</name>
</gene>
<feature type="compositionally biased region" description="Polar residues" evidence="3">
    <location>
        <begin position="307"/>
        <end position="341"/>
    </location>
</feature>
<organism evidence="5 6">
    <name type="scientific">Diploptera punctata</name>
    <name type="common">Pacific beetle cockroach</name>
    <dbReference type="NCBI Taxonomy" id="6984"/>
    <lineage>
        <taxon>Eukaryota</taxon>
        <taxon>Metazoa</taxon>
        <taxon>Ecdysozoa</taxon>
        <taxon>Arthropoda</taxon>
        <taxon>Hexapoda</taxon>
        <taxon>Insecta</taxon>
        <taxon>Pterygota</taxon>
        <taxon>Neoptera</taxon>
        <taxon>Polyneoptera</taxon>
        <taxon>Dictyoptera</taxon>
        <taxon>Blattodea</taxon>
        <taxon>Blaberoidea</taxon>
        <taxon>Blaberidae</taxon>
        <taxon>Diplopterinae</taxon>
        <taxon>Diploptera</taxon>
    </lineage>
</organism>
<feature type="region of interest" description="Disordered" evidence="3">
    <location>
        <begin position="625"/>
        <end position="679"/>
    </location>
</feature>
<dbReference type="SMART" id="SM00297">
    <property type="entry name" value="BROMO"/>
    <property type="match status" value="1"/>
</dbReference>
<name>A0AAD8A5V4_DIPPU</name>
<evidence type="ECO:0000313" key="5">
    <source>
        <dbReference type="EMBL" id="KAJ9592725.1"/>
    </source>
</evidence>
<evidence type="ECO:0000256" key="2">
    <source>
        <dbReference type="PROSITE-ProRule" id="PRU00035"/>
    </source>
</evidence>
<dbReference type="InterPro" id="IPR001487">
    <property type="entry name" value="Bromodomain"/>
</dbReference>
<dbReference type="InterPro" id="IPR036427">
    <property type="entry name" value="Bromodomain-like_sf"/>
</dbReference>
<protein>
    <recommendedName>
        <fullName evidence="4">Bromo domain-containing protein</fullName>
    </recommendedName>
</protein>
<dbReference type="SUPFAM" id="SSF47370">
    <property type="entry name" value="Bromodomain"/>
    <property type="match status" value="1"/>
</dbReference>
<dbReference type="PANTHER" id="PTHR47092:SF1">
    <property type="entry name" value="CHROMATIN REMODELING REGULATOR CECR2"/>
    <property type="match status" value="1"/>
</dbReference>
<evidence type="ECO:0000313" key="6">
    <source>
        <dbReference type="Proteomes" id="UP001233999"/>
    </source>
</evidence>
<dbReference type="GO" id="GO:0006338">
    <property type="term" value="P:chromatin remodeling"/>
    <property type="evidence" value="ECO:0007669"/>
    <property type="project" value="InterPro"/>
</dbReference>
<keyword evidence="6" id="KW-1185">Reference proteome</keyword>
<dbReference type="CDD" id="cd05509">
    <property type="entry name" value="Bromo_gcn5_like"/>
    <property type="match status" value="1"/>
</dbReference>
<evidence type="ECO:0000259" key="4">
    <source>
        <dbReference type="PROSITE" id="PS50014"/>
    </source>
</evidence>
<sequence>FIDIQSWWEVPSIAHFCSLFRAAFNLLDFDIEELEEALLTDGAEDSGSSLLQELIVRLLCGCLGNNDISTFNYQMFLRRLFRQKCQEYGRDNPFNTDMDFQFLPLRTKVEILHALCDFRLDADDVQDLLKNLESDSLRVEPLGHDENHSAYWYFYGTRLYREDFPTAKKKAKEKRRRDSENEEKGAGVWQVVCFTEEDWDKVTENFRDSTSKNERALFHTLAEDFLPEIPRLFAEKERLQRKRLLEYQPRRQSSRLEKLKQQKEEEEKILQREEKERVRQERERQEREKKERIFKESRANRAMMRSLSRTNSECSSTGSIPDSLTDNRSNRSSTFVGRQTNNSLSSATGQIVIQGLRQKLRSSQVFKQTEEDLQTGMYKILEHIKNHSDAWPFADPVDEDYAPRYYSIIRQPMDLQRMEDKLDEGEYLTFADFKADFQLIVDNCRQYNGTDNEYTEMVANLQEAFQMAVERYLETDPSSDEEIAVEFPTGTSSESRTETQSRRHKHHRARRKKEKSHKSPHISSAAEEKEEHSSSTTRDKEKEKTKEQDDKAEPQVEAGADTEGSSTKDGTIELKRPHSHNGTKRRKKTGVIKNVAAIEALELATEQTLKDINKWLDDTPRFSEFSSASNSPSHMISAEEYETVGSRIESEYRRSLKLDRDRPSSGTSRTSKDNKKELL</sequence>
<feature type="compositionally biased region" description="Basic and acidic residues" evidence="3">
    <location>
        <begin position="526"/>
        <end position="554"/>
    </location>
</feature>
<feature type="non-terminal residue" evidence="5">
    <location>
        <position position="1"/>
    </location>
</feature>
<evidence type="ECO:0000256" key="3">
    <source>
        <dbReference type="SAM" id="MobiDB-lite"/>
    </source>
</evidence>
<dbReference type="InterPro" id="IPR029614">
    <property type="entry name" value="CECR2"/>
</dbReference>
<feature type="compositionally biased region" description="Basic and acidic residues" evidence="3">
    <location>
        <begin position="251"/>
        <end position="299"/>
    </location>
</feature>
<dbReference type="PROSITE" id="PS50014">
    <property type="entry name" value="BROMODOMAIN_2"/>
    <property type="match status" value="1"/>
</dbReference>
<dbReference type="PRINTS" id="PR00503">
    <property type="entry name" value="BROMODOMAIN"/>
</dbReference>
<dbReference type="AlphaFoldDB" id="A0AAD8A5V4"/>
<comment type="caution">
    <text evidence="5">The sequence shown here is derived from an EMBL/GenBank/DDBJ whole genome shotgun (WGS) entry which is preliminary data.</text>
</comment>
<dbReference type="EMBL" id="JASPKZ010003812">
    <property type="protein sequence ID" value="KAJ9592725.1"/>
    <property type="molecule type" value="Genomic_DNA"/>
</dbReference>
<reference evidence="5" key="2">
    <citation type="submission" date="2023-05" db="EMBL/GenBank/DDBJ databases">
        <authorList>
            <person name="Fouks B."/>
        </authorList>
    </citation>
    <scope>NUCLEOTIDE SEQUENCE</scope>
    <source>
        <strain evidence="5">Stay&amp;Tobe</strain>
        <tissue evidence="5">Testes</tissue>
    </source>
</reference>
<evidence type="ECO:0000256" key="1">
    <source>
        <dbReference type="ARBA" id="ARBA00023117"/>
    </source>
</evidence>
<accession>A0AAD8A5V4</accession>
<feature type="non-terminal residue" evidence="5">
    <location>
        <position position="679"/>
    </location>
</feature>
<feature type="compositionally biased region" description="Basic residues" evidence="3">
    <location>
        <begin position="577"/>
        <end position="590"/>
    </location>
</feature>
<feature type="compositionally biased region" description="Basic residues" evidence="3">
    <location>
        <begin position="502"/>
        <end position="520"/>
    </location>
</feature>
<feature type="region of interest" description="Disordered" evidence="3">
    <location>
        <begin position="474"/>
        <end position="591"/>
    </location>
</feature>
<proteinExistence type="predicted"/>
<dbReference type="GO" id="GO:0090537">
    <property type="term" value="C:CERF complex"/>
    <property type="evidence" value="ECO:0007669"/>
    <property type="project" value="InterPro"/>
</dbReference>
<dbReference type="Pfam" id="PF00439">
    <property type="entry name" value="Bromodomain"/>
    <property type="match status" value="1"/>
</dbReference>
<feature type="region of interest" description="Disordered" evidence="3">
    <location>
        <begin position="251"/>
        <end position="341"/>
    </location>
</feature>
<dbReference type="PANTHER" id="PTHR47092">
    <property type="entry name" value="CAT EYE SYNDROME CRITICAL REGION PROTEIN 2"/>
    <property type="match status" value="1"/>
</dbReference>
<feature type="compositionally biased region" description="Basic and acidic residues" evidence="3">
    <location>
        <begin position="670"/>
        <end position="679"/>
    </location>
</feature>
<reference evidence="5" key="1">
    <citation type="journal article" date="2023" name="IScience">
        <title>Live-bearing cockroach genome reveals convergent evolutionary mechanisms linked to viviparity in insects and beyond.</title>
        <authorList>
            <person name="Fouks B."/>
            <person name="Harrison M.C."/>
            <person name="Mikhailova A.A."/>
            <person name="Marchal E."/>
            <person name="English S."/>
            <person name="Carruthers M."/>
            <person name="Jennings E.C."/>
            <person name="Chiamaka E.L."/>
            <person name="Frigard R.A."/>
            <person name="Pippel M."/>
            <person name="Attardo G.M."/>
            <person name="Benoit J.B."/>
            <person name="Bornberg-Bauer E."/>
            <person name="Tobe S.S."/>
        </authorList>
    </citation>
    <scope>NUCLEOTIDE SEQUENCE</scope>
    <source>
        <strain evidence="5">Stay&amp;Tobe</strain>
    </source>
</reference>
<dbReference type="Proteomes" id="UP001233999">
    <property type="component" value="Unassembled WGS sequence"/>
</dbReference>
<keyword evidence="1 2" id="KW-0103">Bromodomain</keyword>